<dbReference type="EMBL" id="HBJA01046507">
    <property type="protein sequence ID" value="CAE0805193.1"/>
    <property type="molecule type" value="Transcribed_RNA"/>
</dbReference>
<sequence>MAESDRWFCQECGRELALNKLNLALKYNYAAANCDWCGTSTQIARTPPHTKKQPSGSSSSASQNPTSLPPQNNKQGTVQSSAVPHPKPSPQPPHNPQPVGSGGLGSSTPPSSDAGRRRRREEAPTFFKAPGQNFLSLCESATATPDAIVSKLKEYGQAAGKTDIALLIEELEETLEKYEDKPVKALLWLYTLEGWVYQDANRGLREDKKTVLKYFMPLVKGILMGVSQAPELHLTATTSRLFRRARLSPEQLKQYATGTPFLWAGLTSTSLHEPPFNFGPHLFIITVPDQFLKKLCRLDDVSAFPGENEVLLPCNMGLVVISAEPSSRPGTEVEICVKVQYEVNCV</sequence>
<accession>A0A7S4CSJ3</accession>
<protein>
    <recommendedName>
        <fullName evidence="3">NAD(P)(+)--arginine ADP-ribosyltransferase</fullName>
    </recommendedName>
</protein>
<reference evidence="2" key="1">
    <citation type="submission" date="2021-01" db="EMBL/GenBank/DDBJ databases">
        <authorList>
            <person name="Corre E."/>
            <person name="Pelletier E."/>
            <person name="Niang G."/>
            <person name="Scheremetjew M."/>
            <person name="Finn R."/>
            <person name="Kale V."/>
            <person name="Holt S."/>
            <person name="Cochrane G."/>
            <person name="Meng A."/>
            <person name="Brown T."/>
            <person name="Cohen L."/>
        </authorList>
    </citation>
    <scope>NUCLEOTIDE SEQUENCE</scope>
    <source>
        <strain evidence="2">CCMP1594</strain>
    </source>
</reference>
<proteinExistence type="predicted"/>
<feature type="region of interest" description="Disordered" evidence="1">
    <location>
        <begin position="45"/>
        <end position="126"/>
    </location>
</feature>
<organism evidence="2">
    <name type="scientific">Eutreptiella gymnastica</name>
    <dbReference type="NCBI Taxonomy" id="73025"/>
    <lineage>
        <taxon>Eukaryota</taxon>
        <taxon>Discoba</taxon>
        <taxon>Euglenozoa</taxon>
        <taxon>Euglenida</taxon>
        <taxon>Spirocuta</taxon>
        <taxon>Euglenophyceae</taxon>
        <taxon>Eutreptiales</taxon>
        <taxon>Eutreptiaceae</taxon>
        <taxon>Eutreptiella</taxon>
    </lineage>
</organism>
<dbReference type="Gene3D" id="3.90.176.10">
    <property type="entry name" value="Toxin ADP-ribosyltransferase, Chain A, domain 1"/>
    <property type="match status" value="1"/>
</dbReference>
<evidence type="ECO:0000313" key="2">
    <source>
        <dbReference type="EMBL" id="CAE0805193.1"/>
    </source>
</evidence>
<feature type="compositionally biased region" description="Pro residues" evidence="1">
    <location>
        <begin position="85"/>
        <end position="96"/>
    </location>
</feature>
<feature type="compositionally biased region" description="Polar residues" evidence="1">
    <location>
        <begin position="70"/>
        <end position="82"/>
    </location>
</feature>
<evidence type="ECO:0000256" key="1">
    <source>
        <dbReference type="SAM" id="MobiDB-lite"/>
    </source>
</evidence>
<evidence type="ECO:0008006" key="3">
    <source>
        <dbReference type="Google" id="ProtNLM"/>
    </source>
</evidence>
<gene>
    <name evidence="2" type="ORF">EGYM00163_LOCUS16317</name>
</gene>
<dbReference type="SUPFAM" id="SSF56399">
    <property type="entry name" value="ADP-ribosylation"/>
    <property type="match status" value="1"/>
</dbReference>
<name>A0A7S4CSJ3_9EUGL</name>
<feature type="compositionally biased region" description="Low complexity" evidence="1">
    <location>
        <begin position="54"/>
        <end position="66"/>
    </location>
</feature>
<dbReference type="AlphaFoldDB" id="A0A7S4CSJ3"/>